<dbReference type="OrthoDB" id="9810174at2"/>
<evidence type="ECO:0000313" key="2">
    <source>
        <dbReference type="EMBL" id="ATP57435.1"/>
    </source>
</evidence>
<sequence length="176" mass="18752">MGVNQYLGEISIVAFNFSPRGWAFCNGQLLSLQQNQALFSILGTTYGGNGVTTFALPDFRGRAPFHTGTDFSLGQVAGEFTSVLTTQQIPAHLHQVSNGNIKAKTGTTANKTSPVNNYFASNSVETKRFTAIADTTMGTVSASIANSGGNQPHENMQPYLALNFVIALVGVFPSRN</sequence>
<organism evidence="2 3">
    <name type="scientific">Pedobacter ginsengisoli</name>
    <dbReference type="NCBI Taxonomy" id="363852"/>
    <lineage>
        <taxon>Bacteria</taxon>
        <taxon>Pseudomonadati</taxon>
        <taxon>Bacteroidota</taxon>
        <taxon>Sphingobacteriia</taxon>
        <taxon>Sphingobacteriales</taxon>
        <taxon>Sphingobacteriaceae</taxon>
        <taxon>Pedobacter</taxon>
    </lineage>
</organism>
<evidence type="ECO:0000313" key="3">
    <source>
        <dbReference type="Proteomes" id="UP000223749"/>
    </source>
</evidence>
<protein>
    <submittedName>
        <fullName evidence="2">Phage tail protein</fullName>
    </submittedName>
</protein>
<dbReference type="RefSeq" id="WP_099439359.1">
    <property type="nucleotide sequence ID" value="NZ_CP024091.1"/>
</dbReference>
<dbReference type="Gene3D" id="3.90.1340.10">
    <property type="entry name" value="Phage tail collar domain"/>
    <property type="match status" value="1"/>
</dbReference>
<dbReference type="AlphaFoldDB" id="A0A2D1U749"/>
<dbReference type="Proteomes" id="UP000223749">
    <property type="component" value="Chromosome"/>
</dbReference>
<feature type="domain" description="Phage tail collar" evidence="1">
    <location>
        <begin position="8"/>
        <end position="64"/>
    </location>
</feature>
<dbReference type="Pfam" id="PF07484">
    <property type="entry name" value="Collar"/>
    <property type="match status" value="1"/>
</dbReference>
<dbReference type="SUPFAM" id="SSF88874">
    <property type="entry name" value="Receptor-binding domain of short tail fibre protein gp12"/>
    <property type="match status" value="1"/>
</dbReference>
<proteinExistence type="predicted"/>
<name>A0A2D1U749_9SPHI</name>
<dbReference type="InterPro" id="IPR037053">
    <property type="entry name" value="Phage_tail_collar_dom_sf"/>
</dbReference>
<accession>A0A2D1U749</accession>
<reference evidence="2 3" key="1">
    <citation type="submission" date="2017-10" db="EMBL/GenBank/DDBJ databases">
        <title>Whole genome of Pedobacter ginsengisoli T01R-27 isolated from tomato rhizosphere.</title>
        <authorList>
            <person name="Weon H.-Y."/>
            <person name="Lee S.A."/>
            <person name="Sang M.K."/>
            <person name="Song J."/>
        </authorList>
    </citation>
    <scope>NUCLEOTIDE SEQUENCE [LARGE SCALE GENOMIC DNA]</scope>
    <source>
        <strain evidence="2 3">T01R-27</strain>
    </source>
</reference>
<dbReference type="EMBL" id="CP024091">
    <property type="protein sequence ID" value="ATP57435.1"/>
    <property type="molecule type" value="Genomic_DNA"/>
</dbReference>
<dbReference type="KEGG" id="pgs:CPT03_13615"/>
<dbReference type="InterPro" id="IPR011083">
    <property type="entry name" value="Phage_tail_collar_dom"/>
</dbReference>
<gene>
    <name evidence="2" type="ORF">CPT03_13615</name>
</gene>
<keyword evidence="3" id="KW-1185">Reference proteome</keyword>
<evidence type="ECO:0000259" key="1">
    <source>
        <dbReference type="Pfam" id="PF07484"/>
    </source>
</evidence>